<sequence>MKYNSTDAEKRAAFAVADLMAAAARTAPKACGVDNIEVAILDGEEKDRLAEEMRRIAEKTEAAFFERDAGNLDNSHCVVLIGVRNNPLGLGDCGFCGFKNCGEMKKSGTNCTFNVTDLGIAVGSAVSIAADNRIDNRVMYTAGKAAVSLKLLGDPVQVCYGIALATSAKNIFFDRAPGCVLV</sequence>
<dbReference type="RefSeq" id="WP_206582185.1">
    <property type="nucleotide sequence ID" value="NZ_JAFJZZ010000002.1"/>
</dbReference>
<accession>A0A939IIS3</accession>
<dbReference type="InterPro" id="IPR019224">
    <property type="entry name" value="DUF2148"/>
</dbReference>
<gene>
    <name evidence="2" type="ORF">JYB65_08330</name>
</gene>
<reference evidence="2" key="1">
    <citation type="submission" date="2021-02" db="EMBL/GenBank/DDBJ databases">
        <title>Abyssanaerobacter marinus gen.nov., sp., nov, anaerobic bacterium isolated from the Onnuri vent field of Indian Ocean and suggestion of Mogibacteriaceae fam. nov., and proposal of reclassification of ambiguous this family's genus member.</title>
        <authorList>
            <person name="Kim Y.J."/>
            <person name="Yang J.-A."/>
        </authorList>
    </citation>
    <scope>NUCLEOTIDE SEQUENCE</scope>
    <source>
        <strain evidence="2">DSM 2634</strain>
    </source>
</reference>
<comment type="caution">
    <text evidence="2">The sequence shown here is derived from an EMBL/GenBank/DDBJ whole genome shotgun (WGS) entry which is preliminary data.</text>
</comment>
<dbReference type="Proteomes" id="UP000664545">
    <property type="component" value="Unassembled WGS sequence"/>
</dbReference>
<dbReference type="PANTHER" id="PTHR40101">
    <property type="entry name" value="CONSERVED PROTEIN"/>
    <property type="match status" value="1"/>
</dbReference>
<dbReference type="Pfam" id="PF09918">
    <property type="entry name" value="DUF2148"/>
    <property type="match status" value="1"/>
</dbReference>
<feature type="domain" description="DUF2148" evidence="1">
    <location>
        <begin position="108"/>
        <end position="175"/>
    </location>
</feature>
<name>A0A939IIS3_CLOAM</name>
<dbReference type="PANTHER" id="PTHR40101:SF1">
    <property type="entry name" value="4FE-4S DOMAIN-CONTAINING PROTEIN"/>
    <property type="match status" value="1"/>
</dbReference>
<dbReference type="EMBL" id="JAFJZZ010000002">
    <property type="protein sequence ID" value="MBN7773366.1"/>
    <property type="molecule type" value="Genomic_DNA"/>
</dbReference>
<dbReference type="GO" id="GO:0016491">
    <property type="term" value="F:oxidoreductase activity"/>
    <property type="evidence" value="ECO:0007669"/>
    <property type="project" value="InterPro"/>
</dbReference>
<evidence type="ECO:0000259" key="1">
    <source>
        <dbReference type="Pfam" id="PF09918"/>
    </source>
</evidence>
<protein>
    <submittedName>
        <fullName evidence="2">Ferredoxin</fullName>
    </submittedName>
</protein>
<keyword evidence="3" id="KW-1185">Reference proteome</keyword>
<dbReference type="InterPro" id="IPR000415">
    <property type="entry name" value="Nitroreductase-like"/>
</dbReference>
<proteinExistence type="predicted"/>
<dbReference type="AlphaFoldDB" id="A0A939IIS3"/>
<organism evidence="2 3">
    <name type="scientific">Clostridium aminobutyricum</name>
    <dbReference type="NCBI Taxonomy" id="33953"/>
    <lineage>
        <taxon>Bacteria</taxon>
        <taxon>Bacillati</taxon>
        <taxon>Bacillota</taxon>
        <taxon>Clostridia</taxon>
        <taxon>Eubacteriales</taxon>
        <taxon>Clostridiaceae</taxon>
        <taxon>Clostridium</taxon>
    </lineage>
</organism>
<evidence type="ECO:0000313" key="2">
    <source>
        <dbReference type="EMBL" id="MBN7773366.1"/>
    </source>
</evidence>
<evidence type="ECO:0000313" key="3">
    <source>
        <dbReference type="Proteomes" id="UP000664545"/>
    </source>
</evidence>
<dbReference type="Gene3D" id="3.40.109.10">
    <property type="entry name" value="NADH Oxidase"/>
    <property type="match status" value="1"/>
</dbReference>